<evidence type="ECO:0000313" key="3">
    <source>
        <dbReference type="EMBL" id="EHK55946.1"/>
    </source>
</evidence>
<name>H0HTG8_9HYPH</name>
<gene>
    <name evidence="3" type="ORF">MAXJ12_17298</name>
</gene>
<dbReference type="Proteomes" id="UP000003250">
    <property type="component" value="Unassembled WGS sequence"/>
</dbReference>
<keyword evidence="2" id="KW-1133">Transmembrane helix</keyword>
<feature type="compositionally biased region" description="Basic and acidic residues" evidence="1">
    <location>
        <begin position="222"/>
        <end position="243"/>
    </location>
</feature>
<reference evidence="3 4" key="1">
    <citation type="journal article" date="2012" name="J. Bacteriol.">
        <title>Draft Genome Sequence of Mesorhizobium alhagi CCNWXJ12-2T, a Novel Salt-Resistant Species Isolated from the Desert of Northwestern China.</title>
        <authorList>
            <person name="Zhou M."/>
            <person name="Chen W."/>
            <person name="Chen H."/>
            <person name="Wei G."/>
        </authorList>
    </citation>
    <scope>NUCLEOTIDE SEQUENCE [LARGE SCALE GENOMIC DNA]</scope>
    <source>
        <strain evidence="3 4">CCNWXJ12-2</strain>
    </source>
</reference>
<organism evidence="3 4">
    <name type="scientific">Mesorhizobium alhagi CCNWXJ12-2</name>
    <dbReference type="NCBI Taxonomy" id="1107882"/>
    <lineage>
        <taxon>Bacteria</taxon>
        <taxon>Pseudomonadati</taxon>
        <taxon>Pseudomonadota</taxon>
        <taxon>Alphaproteobacteria</taxon>
        <taxon>Hyphomicrobiales</taxon>
        <taxon>Phyllobacteriaceae</taxon>
        <taxon>Allomesorhizobium</taxon>
    </lineage>
</organism>
<dbReference type="EMBL" id="AHAM01000140">
    <property type="protein sequence ID" value="EHK55946.1"/>
    <property type="molecule type" value="Genomic_DNA"/>
</dbReference>
<evidence type="ECO:0000256" key="2">
    <source>
        <dbReference type="SAM" id="Phobius"/>
    </source>
</evidence>
<dbReference type="OrthoDB" id="8101535at2"/>
<keyword evidence="2" id="KW-0812">Transmembrane</keyword>
<feature type="region of interest" description="Disordered" evidence="1">
    <location>
        <begin position="222"/>
        <end position="277"/>
    </location>
</feature>
<proteinExistence type="predicted"/>
<dbReference type="RefSeq" id="WP_008837078.1">
    <property type="nucleotide sequence ID" value="NZ_AHAM01000140.1"/>
</dbReference>
<evidence type="ECO:0000256" key="1">
    <source>
        <dbReference type="SAM" id="MobiDB-lite"/>
    </source>
</evidence>
<accession>H0HTG8</accession>
<keyword evidence="4" id="KW-1185">Reference proteome</keyword>
<protein>
    <submittedName>
        <fullName evidence="3">Uncharacterized protein</fullName>
    </submittedName>
</protein>
<keyword evidence="2" id="KW-0472">Membrane</keyword>
<dbReference type="AlphaFoldDB" id="H0HTG8"/>
<evidence type="ECO:0000313" key="4">
    <source>
        <dbReference type="Proteomes" id="UP000003250"/>
    </source>
</evidence>
<feature type="compositionally biased region" description="Basic and acidic residues" evidence="1">
    <location>
        <begin position="39"/>
        <end position="48"/>
    </location>
</feature>
<feature type="compositionally biased region" description="Basic residues" evidence="1">
    <location>
        <begin position="251"/>
        <end position="262"/>
    </location>
</feature>
<feature type="transmembrane region" description="Helical" evidence="2">
    <location>
        <begin position="17"/>
        <end position="35"/>
    </location>
</feature>
<dbReference type="PATRIC" id="fig|1107882.3.peg.3376"/>
<feature type="region of interest" description="Disordered" evidence="1">
    <location>
        <begin position="36"/>
        <end position="63"/>
    </location>
</feature>
<sequence length="301" mass="32845">MDWDAAIERNREALKRVLAMLVAMAGLAAFTSPLAGEDGSARRGKAEALAEPGEGFSGRSSPTLPRHLHRAVLRLLRPAEAAARRLVIVMARGLVVKLPPARLSKPQPRPAILHNRLGTGILMPRGFRPEPGLPAPARRAVSLALLDPLPRRRTFGRPAASGIPRISFPGLVAPHPVVVRRPPSPDDPVDAARLALRLEALASALDDLPGQARRFARWRARRDAAGAQDRNRDAAGAQDRNRDAANALARQGRHTGRARRVWPLRPGRPPGGRLRPTHEVHEILRDLQWFAGKAMERTDTS</sequence>